<dbReference type="InterPro" id="IPR001789">
    <property type="entry name" value="Sig_transdc_resp-reg_receiver"/>
</dbReference>
<dbReference type="PANTHER" id="PTHR43280:SF34">
    <property type="entry name" value="ARAC-FAMILY TRANSCRIPTIONAL REGULATOR"/>
    <property type="match status" value="1"/>
</dbReference>
<protein>
    <submittedName>
        <fullName evidence="7">Response regulator</fullName>
    </submittedName>
</protein>
<dbReference type="Pfam" id="PF12833">
    <property type="entry name" value="HTH_18"/>
    <property type="match status" value="1"/>
</dbReference>
<evidence type="ECO:0000256" key="3">
    <source>
        <dbReference type="ARBA" id="ARBA00023163"/>
    </source>
</evidence>
<keyword evidence="1" id="KW-0805">Transcription regulation</keyword>
<feature type="domain" description="Response regulatory" evidence="6">
    <location>
        <begin position="3"/>
        <end position="119"/>
    </location>
</feature>
<dbReference type="InterPro" id="IPR009057">
    <property type="entry name" value="Homeodomain-like_sf"/>
</dbReference>
<dbReference type="RefSeq" id="WP_271814279.1">
    <property type="nucleotide sequence ID" value="NZ_JAQLBK010000021.1"/>
</dbReference>
<keyword evidence="4" id="KW-0597">Phosphoprotein</keyword>
<evidence type="ECO:0000313" key="7">
    <source>
        <dbReference type="EMBL" id="MDT2963019.1"/>
    </source>
</evidence>
<dbReference type="SUPFAM" id="SSF52172">
    <property type="entry name" value="CheY-like"/>
    <property type="match status" value="1"/>
</dbReference>
<dbReference type="GO" id="GO:0000160">
    <property type="term" value="P:phosphorelay signal transduction system"/>
    <property type="evidence" value="ECO:0007669"/>
    <property type="project" value="InterPro"/>
</dbReference>
<evidence type="ECO:0000259" key="6">
    <source>
        <dbReference type="PROSITE" id="PS50110"/>
    </source>
</evidence>
<dbReference type="PROSITE" id="PS00041">
    <property type="entry name" value="HTH_ARAC_FAMILY_1"/>
    <property type="match status" value="1"/>
</dbReference>
<feature type="domain" description="HTH araC/xylS-type" evidence="5">
    <location>
        <begin position="413"/>
        <end position="511"/>
    </location>
</feature>
<dbReference type="PANTHER" id="PTHR43280">
    <property type="entry name" value="ARAC-FAMILY TRANSCRIPTIONAL REGULATOR"/>
    <property type="match status" value="1"/>
</dbReference>
<evidence type="ECO:0000256" key="2">
    <source>
        <dbReference type="ARBA" id="ARBA00023125"/>
    </source>
</evidence>
<dbReference type="InterPro" id="IPR018060">
    <property type="entry name" value="HTH_AraC"/>
</dbReference>
<organism evidence="7 8">
    <name type="scientific">Enterococcus casseliflavus</name>
    <name type="common">Enterococcus flavescens</name>
    <dbReference type="NCBI Taxonomy" id="37734"/>
    <lineage>
        <taxon>Bacteria</taxon>
        <taxon>Bacillati</taxon>
        <taxon>Bacillota</taxon>
        <taxon>Bacilli</taxon>
        <taxon>Lactobacillales</taxon>
        <taxon>Enterococcaceae</taxon>
        <taxon>Enterococcus</taxon>
    </lineage>
</organism>
<dbReference type="InterPro" id="IPR018062">
    <property type="entry name" value="HTH_AraC-typ_CS"/>
</dbReference>
<keyword evidence="2" id="KW-0238">DNA-binding</keyword>
<dbReference type="EMBL" id="JARQDV010000001">
    <property type="protein sequence ID" value="MDT2963019.1"/>
    <property type="molecule type" value="Genomic_DNA"/>
</dbReference>
<dbReference type="SMART" id="SM00448">
    <property type="entry name" value="REC"/>
    <property type="match status" value="1"/>
</dbReference>
<dbReference type="SUPFAM" id="SSF46689">
    <property type="entry name" value="Homeodomain-like"/>
    <property type="match status" value="2"/>
</dbReference>
<gene>
    <name evidence="7" type="ORF">P7I32_00250</name>
</gene>
<dbReference type="AlphaFoldDB" id="A0AAW8UFI9"/>
<dbReference type="Proteomes" id="UP001268896">
    <property type="component" value="Unassembled WGS sequence"/>
</dbReference>
<comment type="caution">
    <text evidence="7">The sequence shown here is derived from an EMBL/GenBank/DDBJ whole genome shotgun (WGS) entry which is preliminary data.</text>
</comment>
<evidence type="ECO:0000259" key="5">
    <source>
        <dbReference type="PROSITE" id="PS01124"/>
    </source>
</evidence>
<proteinExistence type="predicted"/>
<feature type="modified residue" description="4-aspartylphosphate" evidence="4">
    <location>
        <position position="54"/>
    </location>
</feature>
<evidence type="ECO:0000256" key="4">
    <source>
        <dbReference type="PROSITE-ProRule" id="PRU00169"/>
    </source>
</evidence>
<evidence type="ECO:0000313" key="8">
    <source>
        <dbReference type="Proteomes" id="UP001268896"/>
    </source>
</evidence>
<evidence type="ECO:0000256" key="1">
    <source>
        <dbReference type="ARBA" id="ARBA00023015"/>
    </source>
</evidence>
<dbReference type="PROSITE" id="PS50110">
    <property type="entry name" value="RESPONSE_REGULATORY"/>
    <property type="match status" value="1"/>
</dbReference>
<dbReference type="GO" id="GO:0003700">
    <property type="term" value="F:DNA-binding transcription factor activity"/>
    <property type="evidence" value="ECO:0007669"/>
    <property type="project" value="InterPro"/>
</dbReference>
<dbReference type="Gene3D" id="1.10.10.60">
    <property type="entry name" value="Homeodomain-like"/>
    <property type="match status" value="2"/>
</dbReference>
<keyword evidence="3" id="KW-0804">Transcription</keyword>
<dbReference type="Gene3D" id="3.40.50.2300">
    <property type="match status" value="1"/>
</dbReference>
<name>A0AAW8UFI9_ENTCA</name>
<dbReference type="Pfam" id="PF00072">
    <property type="entry name" value="Response_reg"/>
    <property type="match status" value="1"/>
</dbReference>
<dbReference type="GO" id="GO:0043565">
    <property type="term" value="F:sequence-specific DNA binding"/>
    <property type="evidence" value="ECO:0007669"/>
    <property type="project" value="InterPro"/>
</dbReference>
<reference evidence="7" key="1">
    <citation type="submission" date="2023-03" db="EMBL/GenBank/DDBJ databases">
        <authorList>
            <person name="Shen W."/>
            <person name="Cai J."/>
        </authorList>
    </citation>
    <scope>NUCLEOTIDE SEQUENCE</scope>
    <source>
        <strain evidence="7">K72-2</strain>
    </source>
</reference>
<dbReference type="SMART" id="SM00342">
    <property type="entry name" value="HTH_ARAC"/>
    <property type="match status" value="1"/>
</dbReference>
<dbReference type="PROSITE" id="PS01124">
    <property type="entry name" value="HTH_ARAC_FAMILY_2"/>
    <property type="match status" value="1"/>
</dbReference>
<sequence>MKKIALLDDELISRNKISTILQNFPQFEIVLSTANPYELLNYLEIYSVDLIFLDMNMPIMNGLAFLEQLELIDRTTKVIVMSGYADFNYASGSMKYGVVDYLLKHELSEDVISEALKKINFFTDEPMAAPAYETPSLRDFFHGNTSFLMQQYPHFVTEKMVGLVMIPISISKNVWDKEKYKRKVSAVLEQLILDTKNETIEMLSFVTDDGKLFMLYSFAKIKSYKAINDYLETIKTKCYHAAKRLLDVELFLLRSPVSNQLSEVLELFKSDERISDLLFFSRPNELLHFSSQECSKNVFQQHEIALYLKKIYFYTKYIEPENIEYYSKKLFEYIREKRVARSLALELIAQIDFQISLAMSNSFRQPMETMIQINYYQQFDTLLRIEADFFEAISLSVKNFQKEVFKPVDEPVKKCILYLHQHFKEPISLQTCAEAIDLNYSYLSRVFKQQWGQSFSKYLSELRIDYAKLLLSTSSCSVNEVARQSGFANYNYFFRVFKERVGISPYQFNRNIMDYE</sequence>
<dbReference type="InterPro" id="IPR011006">
    <property type="entry name" value="CheY-like_superfamily"/>
</dbReference>
<accession>A0AAW8UFI9</accession>
<dbReference type="CDD" id="cd17536">
    <property type="entry name" value="REC_YesN-like"/>
    <property type="match status" value="1"/>
</dbReference>